<protein>
    <recommendedName>
        <fullName evidence="10">Protein kinase domain-containing protein</fullName>
    </recommendedName>
</protein>
<evidence type="ECO:0000256" key="8">
    <source>
        <dbReference type="ARBA" id="ARBA00023180"/>
    </source>
</evidence>
<organism evidence="11 12">
    <name type="scientific">Vanilla planifolia</name>
    <name type="common">Vanilla</name>
    <dbReference type="NCBI Taxonomy" id="51239"/>
    <lineage>
        <taxon>Eukaryota</taxon>
        <taxon>Viridiplantae</taxon>
        <taxon>Streptophyta</taxon>
        <taxon>Embryophyta</taxon>
        <taxon>Tracheophyta</taxon>
        <taxon>Spermatophyta</taxon>
        <taxon>Magnoliopsida</taxon>
        <taxon>Liliopsida</taxon>
        <taxon>Asparagales</taxon>
        <taxon>Orchidaceae</taxon>
        <taxon>Vanilloideae</taxon>
        <taxon>Vanilleae</taxon>
        <taxon>Vanilla</taxon>
    </lineage>
</organism>
<reference evidence="11 12" key="1">
    <citation type="journal article" date="2020" name="Nat. Food">
        <title>A phased Vanilla planifolia genome enables genetic improvement of flavour and production.</title>
        <authorList>
            <person name="Hasing T."/>
            <person name="Tang H."/>
            <person name="Brym M."/>
            <person name="Khazi F."/>
            <person name="Huang T."/>
            <person name="Chambers A.H."/>
        </authorList>
    </citation>
    <scope>NUCLEOTIDE SEQUENCE [LARGE SCALE GENOMIC DNA]</scope>
    <source>
        <tissue evidence="11">Leaf</tissue>
    </source>
</reference>
<feature type="transmembrane region" description="Helical" evidence="9">
    <location>
        <begin position="122"/>
        <end position="148"/>
    </location>
</feature>
<proteinExistence type="predicted"/>
<dbReference type="Pfam" id="PF07714">
    <property type="entry name" value="PK_Tyr_Ser-Thr"/>
    <property type="match status" value="1"/>
</dbReference>
<evidence type="ECO:0000259" key="10">
    <source>
        <dbReference type="PROSITE" id="PS50011"/>
    </source>
</evidence>
<dbReference type="FunFam" id="3.80.10.10:FF:000041">
    <property type="entry name" value="LRR receptor-like serine/threonine-protein kinase ERECTA"/>
    <property type="match status" value="1"/>
</dbReference>
<dbReference type="GO" id="GO:0005524">
    <property type="term" value="F:ATP binding"/>
    <property type="evidence" value="ECO:0007669"/>
    <property type="project" value="InterPro"/>
</dbReference>
<dbReference type="InterPro" id="IPR011009">
    <property type="entry name" value="Kinase-like_dom_sf"/>
</dbReference>
<evidence type="ECO:0000313" key="12">
    <source>
        <dbReference type="Proteomes" id="UP000636800"/>
    </source>
</evidence>
<keyword evidence="6 9" id="KW-1133">Transmembrane helix</keyword>
<dbReference type="GO" id="GO:0004672">
    <property type="term" value="F:protein kinase activity"/>
    <property type="evidence" value="ECO:0007669"/>
    <property type="project" value="InterPro"/>
</dbReference>
<keyword evidence="8" id="KW-0325">Glycoprotein</keyword>
<evidence type="ECO:0000256" key="6">
    <source>
        <dbReference type="ARBA" id="ARBA00022989"/>
    </source>
</evidence>
<evidence type="ECO:0000256" key="4">
    <source>
        <dbReference type="ARBA" id="ARBA00022729"/>
    </source>
</evidence>
<keyword evidence="3 9" id="KW-0812">Transmembrane</keyword>
<dbReference type="InterPro" id="IPR051824">
    <property type="entry name" value="LRR_Rcpt-Like_S/T_Kinase"/>
</dbReference>
<keyword evidence="2" id="KW-0433">Leucine-rich repeat</keyword>
<dbReference type="Gene3D" id="3.30.200.20">
    <property type="entry name" value="Phosphorylase Kinase, domain 1"/>
    <property type="match status" value="1"/>
</dbReference>
<dbReference type="Pfam" id="PF00560">
    <property type="entry name" value="LRR_1"/>
    <property type="match status" value="2"/>
</dbReference>
<keyword evidence="5" id="KW-0677">Repeat</keyword>
<dbReference type="InterPro" id="IPR000719">
    <property type="entry name" value="Prot_kinase_dom"/>
</dbReference>
<comment type="caution">
    <text evidence="11">The sequence shown here is derived from an EMBL/GenBank/DDBJ whole genome shotgun (WGS) entry which is preliminary data.</text>
</comment>
<dbReference type="SUPFAM" id="SSF52058">
    <property type="entry name" value="L domain-like"/>
    <property type="match status" value="1"/>
</dbReference>
<evidence type="ECO:0000256" key="3">
    <source>
        <dbReference type="ARBA" id="ARBA00022692"/>
    </source>
</evidence>
<dbReference type="InterPro" id="IPR032675">
    <property type="entry name" value="LRR_dom_sf"/>
</dbReference>
<dbReference type="Pfam" id="PF13855">
    <property type="entry name" value="LRR_8"/>
    <property type="match status" value="1"/>
</dbReference>
<keyword evidence="12" id="KW-1185">Reference proteome</keyword>
<name>A0A835RWJ5_VANPL</name>
<dbReference type="Gene3D" id="3.80.10.10">
    <property type="entry name" value="Ribonuclease Inhibitor"/>
    <property type="match status" value="2"/>
</dbReference>
<dbReference type="OrthoDB" id="48317at2759"/>
<dbReference type="Gene3D" id="1.10.510.10">
    <property type="entry name" value="Transferase(Phosphotransferase) domain 1"/>
    <property type="match status" value="2"/>
</dbReference>
<dbReference type="PANTHER" id="PTHR48006:SF73">
    <property type="entry name" value="PROTEIN KINASE DOMAIN-CONTAINING PROTEIN"/>
    <property type="match status" value="1"/>
</dbReference>
<dbReference type="InterPro" id="IPR001245">
    <property type="entry name" value="Ser-Thr/Tyr_kinase_cat_dom"/>
</dbReference>
<evidence type="ECO:0000256" key="7">
    <source>
        <dbReference type="ARBA" id="ARBA00023136"/>
    </source>
</evidence>
<dbReference type="Proteomes" id="UP000636800">
    <property type="component" value="Chromosome 1"/>
</dbReference>
<dbReference type="PANTHER" id="PTHR48006">
    <property type="entry name" value="LEUCINE-RICH REPEAT-CONTAINING PROTEIN DDB_G0281931-RELATED"/>
    <property type="match status" value="1"/>
</dbReference>
<keyword evidence="4" id="KW-0732">Signal</keyword>
<dbReference type="AlphaFoldDB" id="A0A835RWJ5"/>
<evidence type="ECO:0000256" key="9">
    <source>
        <dbReference type="SAM" id="Phobius"/>
    </source>
</evidence>
<sequence length="722" mass="80216">MSIGFRRRSSPDCRVDPAEKMAKFYISDRNFLHYPLFLLLLLLLLSSAPHLATAQKLSASQWQALFRLRRVLQYPPALASWNRYTSFCSLPRSLHFPFLAPFLAKSPPSLSLARNLTFLSPIFFRFLFSILSKLNSLTSLSLVSLGILGTIPSKVKNLSSLKVLNLSSNHFFGAIPPAISSMPNLESLVLSKNHFNGTLPDLKPLALLSELDLSENFLGPEFPSLGKRMAILELQNNHFRTKIPLDVASFDQLQMLDLSSNQFSGPIPPSLFSLPYLRYLNLSSNKFKGSLPLNLLCGVDLNFVDLSGNLLMGRLPSCIKSNSSSLIVLTSWNCFSAVDSRFQHPNSYCSVKPLAAVFPVTKNKERPKTNLGLMLSLLGGILGGVVVIGLLTFLVIGKVKSENNVVTSVYKPKSKKHFVQSSPKTLCDTRQISQAVNIGTMGLTPYRVFTMEELNEATNGFNPSNLVSEGPKGQLFRGRLQDGSIVVMRSIRLKQKYSYQCLQQHIDVFSKLRHRHLVSILGHCIANGLGNTSMANHVFLLVFENVSNGTLRSHLTEWRKREMLKWPQRISAVIGVARGIQFLHTCVSPAIADIDINIDNIFLDEILTAKVSSGSPFDVEDEVITGKPAQLQGELNSLKTQLQKSLNETPEELKLLADPTIRNTFAYDSFRNAVQLALSCLSKDPSERPSVDDVLWNLQYCVQIQDGWLSSEGISSSQTTEL</sequence>
<evidence type="ECO:0000256" key="5">
    <source>
        <dbReference type="ARBA" id="ARBA00022737"/>
    </source>
</evidence>
<evidence type="ECO:0000256" key="1">
    <source>
        <dbReference type="ARBA" id="ARBA00004370"/>
    </source>
</evidence>
<gene>
    <name evidence="11" type="ORF">HPP92_002809</name>
</gene>
<dbReference type="GO" id="GO:0016020">
    <property type="term" value="C:membrane"/>
    <property type="evidence" value="ECO:0007669"/>
    <property type="project" value="UniProtKB-SubCell"/>
</dbReference>
<keyword evidence="7 9" id="KW-0472">Membrane</keyword>
<dbReference type="EMBL" id="JADCNL010000001">
    <property type="protein sequence ID" value="KAG0498118.1"/>
    <property type="molecule type" value="Genomic_DNA"/>
</dbReference>
<dbReference type="SUPFAM" id="SSF56112">
    <property type="entry name" value="Protein kinase-like (PK-like)"/>
    <property type="match status" value="1"/>
</dbReference>
<feature type="domain" description="Protein kinase" evidence="10">
    <location>
        <begin position="461"/>
        <end position="722"/>
    </location>
</feature>
<dbReference type="PROSITE" id="PS50011">
    <property type="entry name" value="PROTEIN_KINASE_DOM"/>
    <property type="match status" value="1"/>
</dbReference>
<comment type="subcellular location">
    <subcellularLocation>
        <location evidence="1">Membrane</location>
    </subcellularLocation>
</comment>
<evidence type="ECO:0000313" key="11">
    <source>
        <dbReference type="EMBL" id="KAG0498118.1"/>
    </source>
</evidence>
<dbReference type="InterPro" id="IPR001611">
    <property type="entry name" value="Leu-rich_rpt"/>
</dbReference>
<accession>A0A835RWJ5</accession>
<evidence type="ECO:0000256" key="2">
    <source>
        <dbReference type="ARBA" id="ARBA00022614"/>
    </source>
</evidence>
<feature type="transmembrane region" description="Helical" evidence="9">
    <location>
        <begin position="371"/>
        <end position="396"/>
    </location>
</feature>